<sequence length="314" mass="34809">MTFEEFFKKKRIDLVALRSREPGLYSEFEKHFNQMGEKSFDHTKKYWFNKLRLLYHLAPELKPEKVHIENQLAEQTITESLLEEKIAAPSVGFKPRFKAGVAKVDEVKEVSESEQAPPKPAGFTSRFKAGVTKPKPVDEVKEVEEAAGSEQASPKPAGFIPRFKAGVTKPKPVDEAKEVEEIKKVEEAAGSEQSTPKPAGFTPRFKAGITKTAPVAVDTPTADSETVNTETESPVEAAPKPTGFKPRFNMKMVAPKPTEYLTAGQTEDTPAEPVDKEQTPEEDKPAEVSAAKPAGFKPRFNAKMMKPKPPEEEK</sequence>
<keyword evidence="3" id="KW-1185">Reference proteome</keyword>
<evidence type="ECO:0000313" key="3">
    <source>
        <dbReference type="Proteomes" id="UP000619078"/>
    </source>
</evidence>
<proteinExistence type="predicted"/>
<feature type="compositionally biased region" description="Polar residues" evidence="1">
    <location>
        <begin position="221"/>
        <end position="232"/>
    </location>
</feature>
<gene>
    <name evidence="2" type="ORF">IDJ76_14615</name>
</gene>
<dbReference type="RefSeq" id="WP_191164073.1">
    <property type="nucleotide sequence ID" value="NZ_JACWMX010000005.1"/>
</dbReference>
<dbReference type="Proteomes" id="UP000619078">
    <property type="component" value="Unassembled WGS sequence"/>
</dbReference>
<organism evidence="2 3">
    <name type="scientific">Mucilaginibacter glaciei</name>
    <dbReference type="NCBI Taxonomy" id="2772109"/>
    <lineage>
        <taxon>Bacteria</taxon>
        <taxon>Pseudomonadati</taxon>
        <taxon>Bacteroidota</taxon>
        <taxon>Sphingobacteriia</taxon>
        <taxon>Sphingobacteriales</taxon>
        <taxon>Sphingobacteriaceae</taxon>
        <taxon>Mucilaginibacter</taxon>
    </lineage>
</organism>
<comment type="caution">
    <text evidence="2">The sequence shown here is derived from an EMBL/GenBank/DDBJ whole genome shotgun (WGS) entry which is preliminary data.</text>
</comment>
<dbReference type="AlphaFoldDB" id="A0A926NZ54"/>
<feature type="compositionally biased region" description="Basic and acidic residues" evidence="1">
    <location>
        <begin position="273"/>
        <end position="286"/>
    </location>
</feature>
<evidence type="ECO:0000256" key="1">
    <source>
        <dbReference type="SAM" id="MobiDB-lite"/>
    </source>
</evidence>
<dbReference type="EMBL" id="JACWMX010000005">
    <property type="protein sequence ID" value="MBD1394339.1"/>
    <property type="molecule type" value="Genomic_DNA"/>
</dbReference>
<accession>A0A926NZ54</accession>
<feature type="region of interest" description="Disordered" evidence="1">
    <location>
        <begin position="186"/>
        <end position="314"/>
    </location>
</feature>
<feature type="region of interest" description="Disordered" evidence="1">
    <location>
        <begin position="145"/>
        <end position="166"/>
    </location>
</feature>
<evidence type="ECO:0000313" key="2">
    <source>
        <dbReference type="EMBL" id="MBD1394339.1"/>
    </source>
</evidence>
<reference evidence="2" key="1">
    <citation type="submission" date="2020-09" db="EMBL/GenBank/DDBJ databases">
        <title>Novel species of Mucilaginibacter isolated from a glacier on the Tibetan Plateau.</title>
        <authorList>
            <person name="Liu Q."/>
            <person name="Xin Y.-H."/>
        </authorList>
    </citation>
    <scope>NUCLEOTIDE SEQUENCE</scope>
    <source>
        <strain evidence="2">ZB1P21</strain>
    </source>
</reference>
<name>A0A926NZ54_9SPHI</name>
<protein>
    <submittedName>
        <fullName evidence="2">Uncharacterized protein</fullName>
    </submittedName>
</protein>